<reference evidence="2" key="1">
    <citation type="submission" date="2022-12" db="EMBL/GenBank/DDBJ databases">
        <title>Reference genome sequencing for broad-spectrum identification of bacterial and archaeal isolates by mass spectrometry.</title>
        <authorList>
            <person name="Sekiguchi Y."/>
            <person name="Tourlousse D.M."/>
        </authorList>
    </citation>
    <scope>NUCLEOTIDE SEQUENCE</scope>
    <source>
        <strain evidence="2">LLR39Z86</strain>
    </source>
</reference>
<sequence>MTDERPGRLRNALAALMYRMQAFTVVGYMGVASFIGVEALVVLLGFTTVLPIAIPFVLIALGLAYLCRQRLRGLWAGARARLRLRLRPRRGEAE</sequence>
<feature type="transmembrane region" description="Helical" evidence="1">
    <location>
        <begin position="41"/>
        <end position="66"/>
    </location>
</feature>
<dbReference type="Proteomes" id="UP001144313">
    <property type="component" value="Unassembled WGS sequence"/>
</dbReference>
<gene>
    <name evidence="2" type="ORF">GALLR39Z86_40490</name>
</gene>
<keyword evidence="3" id="KW-1185">Reference proteome</keyword>
<keyword evidence="1" id="KW-1133">Transmembrane helix</keyword>
<comment type="caution">
    <text evidence="2">The sequence shown here is derived from an EMBL/GenBank/DDBJ whole genome shotgun (WGS) entry which is preliminary data.</text>
</comment>
<dbReference type="AlphaFoldDB" id="A0A9W6GCE3"/>
<protein>
    <submittedName>
        <fullName evidence="2">Uncharacterized protein</fullName>
    </submittedName>
</protein>
<keyword evidence="1" id="KW-0812">Transmembrane</keyword>
<name>A0A9W6GCE3_9ACTN</name>
<evidence type="ECO:0000313" key="2">
    <source>
        <dbReference type="EMBL" id="GLI44199.1"/>
    </source>
</evidence>
<evidence type="ECO:0000313" key="3">
    <source>
        <dbReference type="Proteomes" id="UP001144313"/>
    </source>
</evidence>
<feature type="transmembrane region" description="Helical" evidence="1">
    <location>
        <begin position="12"/>
        <end position="35"/>
    </location>
</feature>
<dbReference type="EMBL" id="BSDT01000001">
    <property type="protein sequence ID" value="GLI44199.1"/>
    <property type="molecule type" value="Genomic_DNA"/>
</dbReference>
<keyword evidence="1" id="KW-0472">Membrane</keyword>
<dbReference type="RefSeq" id="WP_270114895.1">
    <property type="nucleotide sequence ID" value="NZ_BAAAOL010000007.1"/>
</dbReference>
<proteinExistence type="predicted"/>
<organism evidence="2 3">
    <name type="scientific">Glycomyces algeriensis</name>
    <dbReference type="NCBI Taxonomy" id="256037"/>
    <lineage>
        <taxon>Bacteria</taxon>
        <taxon>Bacillati</taxon>
        <taxon>Actinomycetota</taxon>
        <taxon>Actinomycetes</taxon>
        <taxon>Glycomycetales</taxon>
        <taxon>Glycomycetaceae</taxon>
        <taxon>Glycomyces</taxon>
    </lineage>
</organism>
<accession>A0A9W6GCE3</accession>
<evidence type="ECO:0000256" key="1">
    <source>
        <dbReference type="SAM" id="Phobius"/>
    </source>
</evidence>